<comment type="cofactor">
    <cofactor evidence="1">
        <name>pyridoxal 5'-phosphate</name>
        <dbReference type="ChEBI" id="CHEBI:597326"/>
    </cofactor>
</comment>
<sequence length="341" mass="38538">MKKRVLDTKSYSYEEVHEVLRLHLNECLYKPPPHVVEAVNRVIAESNLYPHLDMFNRFRELLAKYNRIDASMVHPFPGADSALRTLFHAFTDPGDSILFLRPTFSMIEIYSNYFGLRKLCLDLAEGNDTWIVDYDKLVELSKRSDLVVIVDPNNPTGNPVFGGEKKLLESIALSTKGFVVVDETYHEFSGYTVANYVSEFPNVVVVRSLSKAFCLAGFRLGYIIAHPEVLKNVAKVLTTFDIPTPSLAAGIAALDNLDYHMKIIERIKLTREKLYAALKSMGFKVYKSHANFLLVKDGRALDKHLLNHGIAIKRVGKDLYRISVGSEEAVERLLQALSDLT</sequence>
<dbReference type="Pfam" id="PF00155">
    <property type="entry name" value="Aminotran_1_2"/>
    <property type="match status" value="1"/>
</dbReference>
<proteinExistence type="predicted"/>
<dbReference type="Gene3D" id="3.90.1150.10">
    <property type="entry name" value="Aspartate Aminotransferase, domain 1"/>
    <property type="match status" value="1"/>
</dbReference>
<gene>
    <name evidence="6" type="ORF">ENO26_11250</name>
</gene>
<evidence type="ECO:0000256" key="3">
    <source>
        <dbReference type="ARBA" id="ARBA00022679"/>
    </source>
</evidence>
<dbReference type="SUPFAM" id="SSF53383">
    <property type="entry name" value="PLP-dependent transferases"/>
    <property type="match status" value="1"/>
</dbReference>
<dbReference type="GO" id="GO:0008483">
    <property type="term" value="F:transaminase activity"/>
    <property type="evidence" value="ECO:0007669"/>
    <property type="project" value="UniProtKB-KW"/>
</dbReference>
<evidence type="ECO:0000259" key="5">
    <source>
        <dbReference type="Pfam" id="PF00155"/>
    </source>
</evidence>
<dbReference type="PANTHER" id="PTHR42885">
    <property type="entry name" value="HISTIDINOL-PHOSPHATE AMINOTRANSFERASE-RELATED"/>
    <property type="match status" value="1"/>
</dbReference>
<comment type="caution">
    <text evidence="6">The sequence shown here is derived from an EMBL/GenBank/DDBJ whole genome shotgun (WGS) entry which is preliminary data.</text>
</comment>
<evidence type="ECO:0000313" key="6">
    <source>
        <dbReference type="EMBL" id="HEM68112.1"/>
    </source>
</evidence>
<name>A0A7J2U7C4_9CREN</name>
<evidence type="ECO:0000256" key="4">
    <source>
        <dbReference type="ARBA" id="ARBA00022898"/>
    </source>
</evidence>
<feature type="domain" description="Aminotransferase class I/classII large" evidence="5">
    <location>
        <begin position="18"/>
        <end position="337"/>
    </location>
</feature>
<dbReference type="EMBL" id="DSEU01000079">
    <property type="protein sequence ID" value="HEM68112.1"/>
    <property type="molecule type" value="Genomic_DNA"/>
</dbReference>
<dbReference type="PANTHER" id="PTHR42885:SF2">
    <property type="entry name" value="HISTIDINOL-PHOSPHATE AMINOTRANSFERASE"/>
    <property type="match status" value="1"/>
</dbReference>
<keyword evidence="4" id="KW-0663">Pyridoxal phosphate</keyword>
<dbReference type="AlphaFoldDB" id="A0A7J2U7C4"/>
<evidence type="ECO:0000256" key="2">
    <source>
        <dbReference type="ARBA" id="ARBA00022576"/>
    </source>
</evidence>
<evidence type="ECO:0000256" key="1">
    <source>
        <dbReference type="ARBA" id="ARBA00001933"/>
    </source>
</evidence>
<keyword evidence="2 6" id="KW-0032">Aminotransferase</keyword>
<reference evidence="6" key="1">
    <citation type="journal article" date="2020" name="mSystems">
        <title>Genome- and Community-Level Interaction Insights into Carbon Utilization and Element Cycling Functions of Hydrothermarchaeota in Hydrothermal Sediment.</title>
        <authorList>
            <person name="Zhou Z."/>
            <person name="Liu Y."/>
            <person name="Xu W."/>
            <person name="Pan J."/>
            <person name="Luo Z.H."/>
            <person name="Li M."/>
        </authorList>
    </citation>
    <scope>NUCLEOTIDE SEQUENCE [LARGE SCALE GENOMIC DNA]</scope>
    <source>
        <strain evidence="6">SpSt-125</strain>
    </source>
</reference>
<dbReference type="CDD" id="cd00609">
    <property type="entry name" value="AAT_like"/>
    <property type="match status" value="1"/>
</dbReference>
<dbReference type="InterPro" id="IPR015421">
    <property type="entry name" value="PyrdxlP-dep_Trfase_major"/>
</dbReference>
<dbReference type="InterPro" id="IPR015422">
    <property type="entry name" value="PyrdxlP-dep_Trfase_small"/>
</dbReference>
<keyword evidence="3 6" id="KW-0808">Transferase</keyword>
<dbReference type="GO" id="GO:0030170">
    <property type="term" value="F:pyridoxal phosphate binding"/>
    <property type="evidence" value="ECO:0007669"/>
    <property type="project" value="InterPro"/>
</dbReference>
<dbReference type="Gene3D" id="3.40.640.10">
    <property type="entry name" value="Type I PLP-dependent aspartate aminotransferase-like (Major domain)"/>
    <property type="match status" value="1"/>
</dbReference>
<dbReference type="InterPro" id="IPR015424">
    <property type="entry name" value="PyrdxlP-dep_Trfase"/>
</dbReference>
<protein>
    <submittedName>
        <fullName evidence="6">Aminotransferase class I/II-fold pyridoxal phosphate-dependent enzyme</fullName>
    </submittedName>
</protein>
<organism evidence="6">
    <name type="scientific">Ignisphaera aggregans</name>
    <dbReference type="NCBI Taxonomy" id="334771"/>
    <lineage>
        <taxon>Archaea</taxon>
        <taxon>Thermoproteota</taxon>
        <taxon>Thermoprotei</taxon>
        <taxon>Desulfurococcales</taxon>
        <taxon>Desulfurococcaceae</taxon>
        <taxon>Ignisphaera</taxon>
    </lineage>
</organism>
<dbReference type="InterPro" id="IPR004839">
    <property type="entry name" value="Aminotransferase_I/II_large"/>
</dbReference>
<accession>A0A7J2U7C4</accession>